<proteinExistence type="predicted"/>
<dbReference type="RefSeq" id="WP_165231174.1">
    <property type="nucleotide sequence ID" value="NZ_JAAKZV010000006.1"/>
</dbReference>
<gene>
    <name evidence="2" type="ORF">G5C51_03155</name>
</gene>
<dbReference type="PANTHER" id="PTHR36221:SF1">
    <property type="entry name" value="DUF742 DOMAIN-CONTAINING PROTEIN"/>
    <property type="match status" value="1"/>
</dbReference>
<dbReference type="Proteomes" id="UP000481583">
    <property type="component" value="Unassembled WGS sequence"/>
</dbReference>
<accession>A0A6G4TSZ5</accession>
<evidence type="ECO:0000313" key="2">
    <source>
        <dbReference type="EMBL" id="NGN62902.1"/>
    </source>
</evidence>
<protein>
    <submittedName>
        <fullName evidence="2">DUF742 domain-containing protein</fullName>
    </submittedName>
</protein>
<dbReference type="EMBL" id="JAAKZV010000006">
    <property type="protein sequence ID" value="NGN62902.1"/>
    <property type="molecule type" value="Genomic_DNA"/>
</dbReference>
<dbReference type="PANTHER" id="PTHR36221">
    <property type="entry name" value="DUF742 DOMAIN-CONTAINING PROTEIN"/>
    <property type="match status" value="1"/>
</dbReference>
<comment type="caution">
    <text evidence="2">The sequence shown here is derived from an EMBL/GenBank/DDBJ whole genome shotgun (WGS) entry which is preliminary data.</text>
</comment>
<reference evidence="2 3" key="1">
    <citation type="submission" date="2020-02" db="EMBL/GenBank/DDBJ databases">
        <title>Whole-genome analyses of novel actinobacteria.</title>
        <authorList>
            <person name="Sahin N."/>
        </authorList>
    </citation>
    <scope>NUCLEOTIDE SEQUENCE [LARGE SCALE GENOMIC DNA]</scope>
    <source>
        <strain evidence="2 3">A7024</strain>
    </source>
</reference>
<evidence type="ECO:0000256" key="1">
    <source>
        <dbReference type="SAM" id="MobiDB-lite"/>
    </source>
</evidence>
<sequence>MPQADSWYDDEAGPVVRPYAMTRGRFSSAPDPSLDERVETVPDASPPEGLAPEHHRIRELCAAGPRSARGMAAALDLPAVVVRVLVTDLLTAGMLRTTDAEPDAATRAAEAAASEEAAAVAMGAAEVDESLLRQVIEGLKAL</sequence>
<dbReference type="InterPro" id="IPR007995">
    <property type="entry name" value="DUF742"/>
</dbReference>
<name>A0A6G4TSZ5_9ACTN</name>
<keyword evidence="3" id="KW-1185">Reference proteome</keyword>
<evidence type="ECO:0000313" key="3">
    <source>
        <dbReference type="Proteomes" id="UP000481583"/>
    </source>
</evidence>
<organism evidence="2 3">
    <name type="scientific">Streptomyces coryli</name>
    <dbReference type="NCBI Taxonomy" id="1128680"/>
    <lineage>
        <taxon>Bacteria</taxon>
        <taxon>Bacillati</taxon>
        <taxon>Actinomycetota</taxon>
        <taxon>Actinomycetes</taxon>
        <taxon>Kitasatosporales</taxon>
        <taxon>Streptomycetaceae</taxon>
        <taxon>Streptomyces</taxon>
    </lineage>
</organism>
<dbReference type="AlphaFoldDB" id="A0A6G4TSZ5"/>
<dbReference type="Pfam" id="PF05331">
    <property type="entry name" value="DUF742"/>
    <property type="match status" value="1"/>
</dbReference>
<feature type="region of interest" description="Disordered" evidence="1">
    <location>
        <begin position="23"/>
        <end position="52"/>
    </location>
</feature>